<dbReference type="PANTHER" id="PTHR43004">
    <property type="entry name" value="TRK SYSTEM POTASSIUM UPTAKE PROTEIN"/>
    <property type="match status" value="1"/>
</dbReference>
<dbReference type="InterPro" id="IPR036249">
    <property type="entry name" value="Thioredoxin-like_sf"/>
</dbReference>
<comment type="similarity">
    <text evidence="1">Belongs to the PheA/TfdB FAD monooxygenase family.</text>
</comment>
<dbReference type="InterPro" id="IPR036188">
    <property type="entry name" value="FAD/NAD-bd_sf"/>
</dbReference>
<dbReference type="AlphaFoldDB" id="A0AAJ0FD83"/>
<dbReference type="GeneID" id="85313854"/>
<dbReference type="Proteomes" id="UP001244011">
    <property type="component" value="Unassembled WGS sequence"/>
</dbReference>
<dbReference type="PRINTS" id="PR00420">
    <property type="entry name" value="RNGMNOXGNASE"/>
</dbReference>
<comment type="caution">
    <text evidence="7">The sequence shown here is derived from an EMBL/GenBank/DDBJ whole genome shotgun (WGS) entry which is preliminary data.</text>
</comment>
<evidence type="ECO:0000256" key="4">
    <source>
        <dbReference type="ARBA" id="ARBA00023002"/>
    </source>
</evidence>
<dbReference type="Pfam" id="PF01494">
    <property type="entry name" value="FAD_binding_3"/>
    <property type="match status" value="1"/>
</dbReference>
<evidence type="ECO:0000256" key="1">
    <source>
        <dbReference type="ARBA" id="ARBA00007801"/>
    </source>
</evidence>
<dbReference type="PANTHER" id="PTHR43004:SF10">
    <property type="entry name" value="2-MONOOXYGENASE, PUTATIVE (AFU_ORTHOLOGUE AFUA_6G11480)-RELATED"/>
    <property type="match status" value="1"/>
</dbReference>
<dbReference type="EMBL" id="MU839021">
    <property type="protein sequence ID" value="KAK1764336.1"/>
    <property type="molecule type" value="Genomic_DNA"/>
</dbReference>
<evidence type="ECO:0000256" key="2">
    <source>
        <dbReference type="ARBA" id="ARBA00022630"/>
    </source>
</evidence>
<dbReference type="CDD" id="cd02979">
    <property type="entry name" value="PHOX_C"/>
    <property type="match status" value="1"/>
</dbReference>
<feature type="domain" description="Phenol hydroxylase-like C-terminal dimerisation" evidence="6">
    <location>
        <begin position="404"/>
        <end position="603"/>
    </location>
</feature>
<keyword evidence="8" id="KW-1185">Reference proteome</keyword>
<dbReference type="GO" id="GO:0016709">
    <property type="term" value="F:oxidoreductase activity, acting on paired donors, with incorporation or reduction of molecular oxygen, NAD(P)H as one donor, and incorporation of one atom of oxygen"/>
    <property type="evidence" value="ECO:0007669"/>
    <property type="project" value="UniProtKB-ARBA"/>
</dbReference>
<dbReference type="SUPFAM" id="SSF52833">
    <property type="entry name" value="Thioredoxin-like"/>
    <property type="match status" value="1"/>
</dbReference>
<evidence type="ECO:0000313" key="7">
    <source>
        <dbReference type="EMBL" id="KAK1764336.1"/>
    </source>
</evidence>
<evidence type="ECO:0000256" key="3">
    <source>
        <dbReference type="ARBA" id="ARBA00022827"/>
    </source>
</evidence>
<protein>
    <submittedName>
        <fullName evidence="7">2-polyprenyl-6-methoxyphenol hydroxylase</fullName>
    </submittedName>
</protein>
<dbReference type="InterPro" id="IPR038220">
    <property type="entry name" value="PHOX_C_sf"/>
</dbReference>
<dbReference type="InterPro" id="IPR050641">
    <property type="entry name" value="RIFMO-like"/>
</dbReference>
<organism evidence="7 8">
    <name type="scientific">Phialemonium atrogriseum</name>
    <dbReference type="NCBI Taxonomy" id="1093897"/>
    <lineage>
        <taxon>Eukaryota</taxon>
        <taxon>Fungi</taxon>
        <taxon>Dikarya</taxon>
        <taxon>Ascomycota</taxon>
        <taxon>Pezizomycotina</taxon>
        <taxon>Sordariomycetes</taxon>
        <taxon>Sordariomycetidae</taxon>
        <taxon>Cephalothecales</taxon>
        <taxon>Cephalothecaceae</taxon>
        <taxon>Phialemonium</taxon>
    </lineage>
</organism>
<proteinExistence type="inferred from homology"/>
<dbReference type="NCBIfam" id="NF006144">
    <property type="entry name" value="PRK08294.1"/>
    <property type="match status" value="1"/>
</dbReference>
<dbReference type="InterPro" id="IPR002938">
    <property type="entry name" value="FAD-bd"/>
</dbReference>
<dbReference type="SUPFAM" id="SSF51905">
    <property type="entry name" value="FAD/NAD(P)-binding domain"/>
    <property type="match status" value="1"/>
</dbReference>
<dbReference type="InterPro" id="IPR012941">
    <property type="entry name" value="Phe_hydrox_C_dim_dom"/>
</dbReference>
<keyword evidence="3" id="KW-0274">FAD</keyword>
<accession>A0AAJ0FD83</accession>
<name>A0AAJ0FD83_9PEZI</name>
<dbReference type="Pfam" id="PF07976">
    <property type="entry name" value="Phe_hydrox_dim"/>
    <property type="match status" value="1"/>
</dbReference>
<dbReference type="RefSeq" id="XP_060280549.1">
    <property type="nucleotide sequence ID" value="XM_060430667.1"/>
</dbReference>
<gene>
    <name evidence="7" type="ORF">QBC33DRAFT_572714</name>
</gene>
<evidence type="ECO:0000313" key="8">
    <source>
        <dbReference type="Proteomes" id="UP001244011"/>
    </source>
</evidence>
<dbReference type="Gene3D" id="3.50.50.60">
    <property type="entry name" value="FAD/NAD(P)-binding domain"/>
    <property type="match status" value="1"/>
</dbReference>
<dbReference type="Gene3D" id="3.30.9.10">
    <property type="entry name" value="D-Amino Acid Oxidase, subunit A, domain 2"/>
    <property type="match status" value="1"/>
</dbReference>
<keyword evidence="4" id="KW-0560">Oxidoreductase</keyword>
<evidence type="ECO:0000259" key="5">
    <source>
        <dbReference type="Pfam" id="PF01494"/>
    </source>
</evidence>
<dbReference type="GO" id="GO:0071949">
    <property type="term" value="F:FAD binding"/>
    <property type="evidence" value="ECO:0007669"/>
    <property type="project" value="InterPro"/>
</dbReference>
<feature type="domain" description="FAD-binding" evidence="5">
    <location>
        <begin position="5"/>
        <end position="363"/>
    </location>
</feature>
<dbReference type="Gene3D" id="3.40.30.20">
    <property type="match status" value="1"/>
</dbReference>
<reference evidence="7" key="1">
    <citation type="submission" date="2023-06" db="EMBL/GenBank/DDBJ databases">
        <title>Genome-scale phylogeny and comparative genomics of the fungal order Sordariales.</title>
        <authorList>
            <consortium name="Lawrence Berkeley National Laboratory"/>
            <person name="Hensen N."/>
            <person name="Bonometti L."/>
            <person name="Westerberg I."/>
            <person name="Brannstrom I.O."/>
            <person name="Guillou S."/>
            <person name="Cros-Aarteil S."/>
            <person name="Calhoun S."/>
            <person name="Haridas S."/>
            <person name="Kuo A."/>
            <person name="Mondo S."/>
            <person name="Pangilinan J."/>
            <person name="Riley R."/>
            <person name="Labutti K."/>
            <person name="Andreopoulos B."/>
            <person name="Lipzen A."/>
            <person name="Chen C."/>
            <person name="Yanf M."/>
            <person name="Daum C."/>
            <person name="Ng V."/>
            <person name="Clum A."/>
            <person name="Steindorff A."/>
            <person name="Ohm R."/>
            <person name="Martin F."/>
            <person name="Silar P."/>
            <person name="Natvig D."/>
            <person name="Lalanne C."/>
            <person name="Gautier V."/>
            <person name="Ament-Velasquez S.L."/>
            <person name="Kruys A."/>
            <person name="Hutchinson M.I."/>
            <person name="Powell A.J."/>
            <person name="Barry K."/>
            <person name="Miller A.N."/>
            <person name="Grigoriev I.V."/>
            <person name="Debuchy R."/>
            <person name="Gladieux P."/>
            <person name="Thoren M.H."/>
            <person name="Johannesson H."/>
        </authorList>
    </citation>
    <scope>NUCLEOTIDE SEQUENCE</scope>
    <source>
        <strain evidence="7">8032-3</strain>
    </source>
</reference>
<dbReference type="SUPFAM" id="SSF54373">
    <property type="entry name" value="FAD-linked reductases, C-terminal domain"/>
    <property type="match status" value="1"/>
</dbReference>
<keyword evidence="2" id="KW-0285">Flavoprotein</keyword>
<evidence type="ECO:0000259" key="6">
    <source>
        <dbReference type="Pfam" id="PF07976"/>
    </source>
</evidence>
<sequence>MVAEKVDVIICGSGSAGLCAATWLARRGLRCKILESRDGPLHLGQADGVQCRTVEIFQSFGLSEELLRESYHVLETTFWSNHPGGDDAHKGIVRTARTADTQPGLSHQPHVILNQGRINGLFLNAMQDFNGQEVSYGFTVKRVEVDESAVADPDSFCVTVVADKDGSEVEFNARYVLACDGAHSVVRKSLGIKMVGDSTDSVWGVMDVYPHTNFPDIRKKTVIKTDLGSLLIVPREGGTLTRFYVELPPGTTAREVKLEDLQNSAREILSPYSLEVRDTVWWSAYSIGQRVADQFNRHNRVFLTGDACHTHSPKAGQGMNTSLQDGYNLGWKLAAVLRGEASPSILDTYTLERGKVANDLINFDREFARSFSSKSKPTDGHATPAEVFAQHFIRSGVITAGLATKYQDSIITMDTTHCKSAPALALATGLTVGMRFPSAQVVRHCDARAMQLAETLRSDGRWRIVIFAGDVLEAGASERLNELAAYLDSERSPIRRCTPATSDMDSIIECIIVLSGRRTRVELEQIPDFFLPYTGPFALRNLNKVFVDDESYNSGCGHAYKVYGCSEKTGAMVIVRPDQHISAIIGIEEHDVLEDFFAGFLSSAPDHAAVGGKVAMPGHR</sequence>